<feature type="compositionally biased region" description="Low complexity" evidence="1">
    <location>
        <begin position="80"/>
        <end position="93"/>
    </location>
</feature>
<accession>A0A7S0D192</accession>
<protein>
    <recommendedName>
        <fullName evidence="3">SAM domain-containing protein</fullName>
    </recommendedName>
</protein>
<name>A0A7S0D192_9EUKA</name>
<dbReference type="EMBL" id="HBEM01007978">
    <property type="protein sequence ID" value="CAD8439920.1"/>
    <property type="molecule type" value="Transcribed_RNA"/>
</dbReference>
<feature type="region of interest" description="Disordered" evidence="1">
    <location>
        <begin position="50"/>
        <end position="113"/>
    </location>
</feature>
<dbReference type="AlphaFoldDB" id="A0A7S0D192"/>
<evidence type="ECO:0000256" key="1">
    <source>
        <dbReference type="SAM" id="MobiDB-lite"/>
    </source>
</evidence>
<organism evidence="2">
    <name type="scientific">Amorphochlora amoebiformis</name>
    <dbReference type="NCBI Taxonomy" id="1561963"/>
    <lineage>
        <taxon>Eukaryota</taxon>
        <taxon>Sar</taxon>
        <taxon>Rhizaria</taxon>
        <taxon>Cercozoa</taxon>
        <taxon>Chlorarachniophyceae</taxon>
        <taxon>Amorphochlora</taxon>
    </lineage>
</organism>
<evidence type="ECO:0000313" key="2">
    <source>
        <dbReference type="EMBL" id="CAD8439920.1"/>
    </source>
</evidence>
<gene>
    <name evidence="2" type="ORF">LAMO00422_LOCUS5600</name>
</gene>
<sequence length="359" mass="40337">MAEGFPSQDMNSCGDIQSTEFRLRKSKGRLAVVGFLSALVYHRAVYAAGRRRKRASESQSDYDHEGIQDSTKKTKKATKSKAATPPSASASSGKGEEAKAQKKKPADDTEKYTLEGQNHKKLIAWAKKVYADQRILDVISCENMDGVTFANLTKADWIAKGVTPAPVRKLMKAREEWELKLKLEGRRKGGANDEYSQRMDEIGRIKFAAVRKWKMMDICSELNLEIQGLNELHMLRNIRSFLEKYDAKAASFPYPPEEGLIQEENEMDEETITKTTNDNQKSEVLVGMANRYIGFNPPEDAKGDARLASRRETSLEHDIVIPDEHPFLEDQKATVKPSASKKKKGLEESLIPPPDVEKS</sequence>
<feature type="compositionally biased region" description="Basic and acidic residues" evidence="1">
    <location>
        <begin position="94"/>
        <end position="113"/>
    </location>
</feature>
<feature type="compositionally biased region" description="Basic and acidic residues" evidence="1">
    <location>
        <begin position="61"/>
        <end position="72"/>
    </location>
</feature>
<reference evidence="2" key="1">
    <citation type="submission" date="2021-01" db="EMBL/GenBank/DDBJ databases">
        <authorList>
            <person name="Corre E."/>
            <person name="Pelletier E."/>
            <person name="Niang G."/>
            <person name="Scheremetjew M."/>
            <person name="Finn R."/>
            <person name="Kale V."/>
            <person name="Holt S."/>
            <person name="Cochrane G."/>
            <person name="Meng A."/>
            <person name="Brown T."/>
            <person name="Cohen L."/>
        </authorList>
    </citation>
    <scope>NUCLEOTIDE SEQUENCE</scope>
    <source>
        <strain evidence="2">CCMP2058</strain>
    </source>
</reference>
<feature type="region of interest" description="Disordered" evidence="1">
    <location>
        <begin position="317"/>
        <end position="359"/>
    </location>
</feature>
<proteinExistence type="predicted"/>
<evidence type="ECO:0008006" key="3">
    <source>
        <dbReference type="Google" id="ProtNLM"/>
    </source>
</evidence>
<feature type="compositionally biased region" description="Basic and acidic residues" evidence="1">
    <location>
        <begin position="317"/>
        <end position="333"/>
    </location>
</feature>